<sequence>MTREKPEKKSNPRTRQEIIRLLKQEGSLDATALANQLSVSGMAVRQHLYALEADGLISYQEEARAVGRPAKLWQLTAAANSFFPEGYAELTLTLLRSVLEAFGDAGLEQLLEVRNQKQIAAYRNAMPANGSLQERLQVLAELRTSEGYMADLQTERADHYLLIEKHCPICTAAAACAGLCNKEIELFQAVLGEDVTIERIEHIIAGQKRCVYQITG</sequence>
<dbReference type="PANTHER" id="PTHR38600">
    <property type="entry name" value="TRANSCRIPTIONAL REGULATORY PROTEIN"/>
    <property type="match status" value="1"/>
</dbReference>
<comment type="caution">
    <text evidence="3">The sequence shown here is derived from an EMBL/GenBank/DDBJ whole genome shotgun (WGS) entry which is preliminary data.</text>
</comment>
<name>A0ABW4ZZ31_9BACL</name>
<dbReference type="PANTHER" id="PTHR38600:SF2">
    <property type="entry name" value="SLL0088 PROTEIN"/>
    <property type="match status" value="1"/>
</dbReference>
<dbReference type="InterPro" id="IPR011991">
    <property type="entry name" value="ArsR-like_HTH"/>
</dbReference>
<dbReference type="RefSeq" id="WP_386046651.1">
    <property type="nucleotide sequence ID" value="NZ_JBHUIO010000005.1"/>
</dbReference>
<keyword evidence="4" id="KW-1185">Reference proteome</keyword>
<feature type="domain" description="Helix-turn-helix type 11" evidence="2">
    <location>
        <begin position="15"/>
        <end position="56"/>
    </location>
</feature>
<evidence type="ECO:0000313" key="3">
    <source>
        <dbReference type="EMBL" id="MFD2170594.1"/>
    </source>
</evidence>
<evidence type="ECO:0000259" key="2">
    <source>
        <dbReference type="Pfam" id="PF08279"/>
    </source>
</evidence>
<dbReference type="EMBL" id="JBHUIO010000005">
    <property type="protein sequence ID" value="MFD2170594.1"/>
    <property type="molecule type" value="Genomic_DNA"/>
</dbReference>
<reference evidence="4" key="1">
    <citation type="journal article" date="2019" name="Int. J. Syst. Evol. Microbiol.">
        <title>The Global Catalogue of Microorganisms (GCM) 10K type strain sequencing project: providing services to taxonomists for standard genome sequencing and annotation.</title>
        <authorList>
            <consortium name="The Broad Institute Genomics Platform"/>
            <consortium name="The Broad Institute Genome Sequencing Center for Infectious Disease"/>
            <person name="Wu L."/>
            <person name="Ma J."/>
        </authorList>
    </citation>
    <scope>NUCLEOTIDE SEQUENCE [LARGE SCALE GENOMIC DNA]</scope>
    <source>
        <strain evidence="4">CGMCC 1.13574</strain>
    </source>
</reference>
<evidence type="ECO:0000313" key="4">
    <source>
        <dbReference type="Proteomes" id="UP001597343"/>
    </source>
</evidence>
<dbReference type="Pfam" id="PF08279">
    <property type="entry name" value="HTH_11"/>
    <property type="match status" value="1"/>
</dbReference>
<dbReference type="InterPro" id="IPR013196">
    <property type="entry name" value="HTH_11"/>
</dbReference>
<organism evidence="3 4">
    <name type="scientific">Tumebacillus lipolyticus</name>
    <dbReference type="NCBI Taxonomy" id="1280370"/>
    <lineage>
        <taxon>Bacteria</taxon>
        <taxon>Bacillati</taxon>
        <taxon>Bacillota</taxon>
        <taxon>Bacilli</taxon>
        <taxon>Bacillales</taxon>
        <taxon>Alicyclobacillaceae</taxon>
        <taxon>Tumebacillus</taxon>
    </lineage>
</organism>
<protein>
    <submittedName>
        <fullName evidence="3">Helix-turn-helix transcriptional regulator</fullName>
    </submittedName>
</protein>
<dbReference type="Gene3D" id="1.10.10.10">
    <property type="entry name" value="Winged helix-like DNA-binding domain superfamily/Winged helix DNA-binding domain"/>
    <property type="match status" value="1"/>
</dbReference>
<accession>A0ABW4ZZ31</accession>
<gene>
    <name evidence="3" type="ORF">ACFSOY_11335</name>
</gene>
<keyword evidence="1" id="KW-0238">DNA-binding</keyword>
<dbReference type="Proteomes" id="UP001597343">
    <property type="component" value="Unassembled WGS sequence"/>
</dbReference>
<dbReference type="InterPro" id="IPR036388">
    <property type="entry name" value="WH-like_DNA-bd_sf"/>
</dbReference>
<dbReference type="CDD" id="cd00090">
    <property type="entry name" value="HTH_ARSR"/>
    <property type="match status" value="1"/>
</dbReference>
<proteinExistence type="predicted"/>
<dbReference type="InterPro" id="IPR036390">
    <property type="entry name" value="WH_DNA-bd_sf"/>
</dbReference>
<evidence type="ECO:0000256" key="1">
    <source>
        <dbReference type="ARBA" id="ARBA00023125"/>
    </source>
</evidence>
<dbReference type="SUPFAM" id="SSF46785">
    <property type="entry name" value="Winged helix' DNA-binding domain"/>
    <property type="match status" value="1"/>
</dbReference>